<feature type="coiled-coil region" evidence="1">
    <location>
        <begin position="36"/>
        <end position="63"/>
    </location>
</feature>
<evidence type="ECO:0000256" key="1">
    <source>
        <dbReference type="SAM" id="Coils"/>
    </source>
</evidence>
<protein>
    <submittedName>
        <fullName evidence="3">Hexosyltransferase</fullName>
    </submittedName>
</protein>
<sequence>MNDSDISHLCNVAEHNVLRSRLAYVQKVVKQKSVRLKALGEKIISLEIENMDLEHQVSRYREKSRHCAQNHLFDAKLDSSNSTKIYIREKGADKRYKSYKHIPEACVGSSKASESSLNKRSTVLQNCLNSLSKEDVSEKSTQLTILLRKEPELKKLIMENFEQQLVDRVKDNQDYKEKACIRVASLSLLIKESWMKAASSQRLEDKPEFHRKIWIAFGGDKGGSTTKLVFHFLNVKKPHSYKDLHIIGFYMGNDSCENLNAAFSCYTKEFS</sequence>
<organism evidence="2 3">
    <name type="scientific">Romanomermis culicivorax</name>
    <name type="common">Nematode worm</name>
    <dbReference type="NCBI Taxonomy" id="13658"/>
    <lineage>
        <taxon>Eukaryota</taxon>
        <taxon>Metazoa</taxon>
        <taxon>Ecdysozoa</taxon>
        <taxon>Nematoda</taxon>
        <taxon>Enoplea</taxon>
        <taxon>Dorylaimia</taxon>
        <taxon>Mermithida</taxon>
        <taxon>Mermithoidea</taxon>
        <taxon>Mermithidae</taxon>
        <taxon>Romanomermis</taxon>
    </lineage>
</organism>
<reference evidence="3" key="1">
    <citation type="submission" date="2022-11" db="UniProtKB">
        <authorList>
            <consortium name="WormBaseParasite"/>
        </authorList>
    </citation>
    <scope>IDENTIFICATION</scope>
</reference>
<proteinExistence type="predicted"/>
<dbReference type="PANTHER" id="PTHR31424">
    <property type="entry name" value="PROTEIN CBG23806"/>
    <property type="match status" value="1"/>
</dbReference>
<dbReference type="AlphaFoldDB" id="A0A915I2K5"/>
<dbReference type="Proteomes" id="UP000887565">
    <property type="component" value="Unplaced"/>
</dbReference>
<keyword evidence="2" id="KW-1185">Reference proteome</keyword>
<dbReference type="WBParaSite" id="nRc.2.0.1.t07941-RA">
    <property type="protein sequence ID" value="nRc.2.0.1.t07941-RA"/>
    <property type="gene ID" value="nRc.2.0.1.g07941"/>
</dbReference>
<evidence type="ECO:0000313" key="2">
    <source>
        <dbReference type="Proteomes" id="UP000887565"/>
    </source>
</evidence>
<accession>A0A915I2K5</accession>
<evidence type="ECO:0000313" key="3">
    <source>
        <dbReference type="WBParaSite" id="nRc.2.0.1.t07941-RA"/>
    </source>
</evidence>
<keyword evidence="1" id="KW-0175">Coiled coil</keyword>
<dbReference type="Pfam" id="PF06918">
    <property type="entry name" value="DUF1280"/>
    <property type="match status" value="1"/>
</dbReference>
<dbReference type="InterPro" id="IPR009689">
    <property type="entry name" value="DUF1280"/>
</dbReference>
<dbReference type="PANTHER" id="PTHR31424:SF3">
    <property type="entry name" value="RING-TYPE DOMAIN-CONTAINING PROTEIN"/>
    <property type="match status" value="1"/>
</dbReference>
<name>A0A915I2K5_ROMCU</name>